<dbReference type="InterPro" id="IPR037522">
    <property type="entry name" value="HD_GYP_dom"/>
</dbReference>
<dbReference type="Gene3D" id="1.10.3210.10">
    <property type="entry name" value="Hypothetical protein af1432"/>
    <property type="match status" value="1"/>
</dbReference>
<dbReference type="Proteomes" id="UP001239019">
    <property type="component" value="Unassembled WGS sequence"/>
</dbReference>
<name>A0ABU0W8P2_9GAMM</name>
<comment type="caution">
    <text evidence="2">The sequence shown here is derived from an EMBL/GenBank/DDBJ whole genome shotgun (WGS) entry which is preliminary data.</text>
</comment>
<sequence>MAVQYIPVEALQPGHYVSALDRPWVETPFLFQGFEITSHNELETLRTYCRHVWVDCERSRVAVETASRPEATCSDLAPLKRQFKDGLEALGQAREMALDACTRVNTRLRKYSQLDLDELAPAVTELHTQVTAYPQVARWLLTLREHEDTLAEHSVNVCTLAIMMGQALKMETWQQAEMALGGLLHDVGKLCLPPRLLSKQAPLSSTEWKQIQQAPVYGHKLLQDCGLHPRVLTMVRNHQERLDGSGFPDGLRGEQIEQPVRVIGLVNAYDAMTMSRPGFPAMSGYRAMLELARQAGHRWDPELVQSFVLLMGIYPAGTCVSLDNGSRAVVVDSKPEARLNPIIAMRRGNGAKTRWNLTDLSLPRHPRRIRSLDPPDWDHSRLMRFISDQLLAA</sequence>
<dbReference type="RefSeq" id="WP_306728904.1">
    <property type="nucleotide sequence ID" value="NZ_JAVDDT010000007.1"/>
</dbReference>
<dbReference type="PANTHER" id="PTHR43155">
    <property type="entry name" value="CYCLIC DI-GMP PHOSPHODIESTERASE PA4108-RELATED"/>
    <property type="match status" value="1"/>
</dbReference>
<keyword evidence="3" id="KW-1185">Reference proteome</keyword>
<protein>
    <submittedName>
        <fullName evidence="2">HD-GYP domain-containing protein</fullName>
    </submittedName>
</protein>
<proteinExistence type="predicted"/>
<dbReference type="PROSITE" id="PS51832">
    <property type="entry name" value="HD_GYP"/>
    <property type="match status" value="1"/>
</dbReference>
<dbReference type="SMART" id="SM00471">
    <property type="entry name" value="HDc"/>
    <property type="match status" value="1"/>
</dbReference>
<dbReference type="InterPro" id="IPR003607">
    <property type="entry name" value="HD/PDEase_dom"/>
</dbReference>
<organism evidence="2 3">
    <name type="scientific">Natronospira bacteriovora</name>
    <dbReference type="NCBI Taxonomy" id="3069753"/>
    <lineage>
        <taxon>Bacteria</taxon>
        <taxon>Pseudomonadati</taxon>
        <taxon>Pseudomonadota</taxon>
        <taxon>Gammaproteobacteria</taxon>
        <taxon>Natronospirales</taxon>
        <taxon>Natronospiraceae</taxon>
        <taxon>Natronospira</taxon>
    </lineage>
</organism>
<gene>
    <name evidence="2" type="ORF">RBH19_10985</name>
</gene>
<dbReference type="InterPro" id="IPR021812">
    <property type="entry name" value="DUF3391"/>
</dbReference>
<feature type="domain" description="HD-GYP" evidence="1">
    <location>
        <begin position="128"/>
        <end position="323"/>
    </location>
</feature>
<dbReference type="PANTHER" id="PTHR43155:SF2">
    <property type="entry name" value="CYCLIC DI-GMP PHOSPHODIESTERASE PA4108"/>
    <property type="match status" value="1"/>
</dbReference>
<dbReference type="EMBL" id="JAVDDT010000007">
    <property type="protein sequence ID" value="MDQ2070404.1"/>
    <property type="molecule type" value="Genomic_DNA"/>
</dbReference>
<dbReference type="Pfam" id="PF13487">
    <property type="entry name" value="HD_5"/>
    <property type="match status" value="1"/>
</dbReference>
<evidence type="ECO:0000313" key="3">
    <source>
        <dbReference type="Proteomes" id="UP001239019"/>
    </source>
</evidence>
<reference evidence="2 3" key="1">
    <citation type="submission" date="2023-08" db="EMBL/GenBank/DDBJ databases">
        <title>Whole-genome sequencing of halo(alkali)philic microorganisms from hypersaline lakes.</title>
        <authorList>
            <person name="Sorokin D.Y."/>
            <person name="Abbas B."/>
            <person name="Merkel A.Y."/>
        </authorList>
    </citation>
    <scope>NUCLEOTIDE SEQUENCE [LARGE SCALE GENOMIC DNA]</scope>
    <source>
        <strain evidence="2 3">AB-CW4</strain>
    </source>
</reference>
<dbReference type="CDD" id="cd00077">
    <property type="entry name" value="HDc"/>
    <property type="match status" value="1"/>
</dbReference>
<dbReference type="SUPFAM" id="SSF109604">
    <property type="entry name" value="HD-domain/PDEase-like"/>
    <property type="match status" value="1"/>
</dbReference>
<evidence type="ECO:0000313" key="2">
    <source>
        <dbReference type="EMBL" id="MDQ2070404.1"/>
    </source>
</evidence>
<accession>A0ABU0W8P2</accession>
<evidence type="ECO:0000259" key="1">
    <source>
        <dbReference type="PROSITE" id="PS51832"/>
    </source>
</evidence>
<dbReference type="Pfam" id="PF11871">
    <property type="entry name" value="DUF3391"/>
    <property type="match status" value="1"/>
</dbReference>